<dbReference type="EMBL" id="JAPJDA010000010">
    <property type="protein sequence ID" value="MCX2838023.1"/>
    <property type="molecule type" value="Genomic_DNA"/>
</dbReference>
<dbReference type="Proteomes" id="UP001148482">
    <property type="component" value="Unassembled WGS sequence"/>
</dbReference>
<dbReference type="SUPFAM" id="SSF49899">
    <property type="entry name" value="Concanavalin A-like lectins/glucanases"/>
    <property type="match status" value="2"/>
</dbReference>
<proteinExistence type="predicted"/>
<comment type="caution">
    <text evidence="1">The sequence shown here is derived from an EMBL/GenBank/DDBJ whole genome shotgun (WGS) entry which is preliminary data.</text>
</comment>
<evidence type="ECO:0000313" key="2">
    <source>
        <dbReference type="Proteomes" id="UP001148482"/>
    </source>
</evidence>
<evidence type="ECO:0000313" key="1">
    <source>
        <dbReference type="EMBL" id="MCX2838023.1"/>
    </source>
</evidence>
<gene>
    <name evidence="1" type="ORF">OQ279_07630</name>
</gene>
<dbReference type="Gene3D" id="2.60.120.200">
    <property type="match status" value="2"/>
</dbReference>
<protein>
    <submittedName>
        <fullName evidence="1">Ig-like domain-containing protein</fullName>
    </submittedName>
</protein>
<organism evidence="1 2">
    <name type="scientific">Salinimicrobium profundisediminis</name>
    <dbReference type="NCBI Taxonomy" id="2994553"/>
    <lineage>
        <taxon>Bacteria</taxon>
        <taxon>Pseudomonadati</taxon>
        <taxon>Bacteroidota</taxon>
        <taxon>Flavobacteriia</taxon>
        <taxon>Flavobacteriales</taxon>
        <taxon>Flavobacteriaceae</taxon>
        <taxon>Salinimicrobium</taxon>
    </lineage>
</organism>
<dbReference type="Pfam" id="PF17957">
    <property type="entry name" value="Big_7"/>
    <property type="match status" value="1"/>
</dbReference>
<dbReference type="AlphaFoldDB" id="A0A9X3CWW3"/>
<dbReference type="GO" id="GO:0005975">
    <property type="term" value="P:carbohydrate metabolic process"/>
    <property type="evidence" value="ECO:0007669"/>
    <property type="project" value="UniProtKB-ARBA"/>
</dbReference>
<dbReference type="PROSITE" id="PS51257">
    <property type="entry name" value="PROKAR_LIPOPROTEIN"/>
    <property type="match status" value="1"/>
</dbReference>
<dbReference type="InterPro" id="IPR013783">
    <property type="entry name" value="Ig-like_fold"/>
</dbReference>
<dbReference type="GO" id="GO:0004553">
    <property type="term" value="F:hydrolase activity, hydrolyzing O-glycosyl compounds"/>
    <property type="evidence" value="ECO:0007669"/>
    <property type="project" value="UniProtKB-ARBA"/>
</dbReference>
<name>A0A9X3CWW3_9FLAO</name>
<reference evidence="1" key="1">
    <citation type="submission" date="2022-11" db="EMBL/GenBank/DDBJ databases">
        <title>Salinimicrobium profundisediminis sp. nov., isolated from deep-sea sediment of the Mariana Trench.</title>
        <authorList>
            <person name="Fu H."/>
        </authorList>
    </citation>
    <scope>NUCLEOTIDE SEQUENCE</scope>
    <source>
        <strain evidence="1">MT39</strain>
    </source>
</reference>
<dbReference type="PANTHER" id="PTHR42535">
    <property type="entry name" value="OOKINETE PROTEIN, PUTATIVE-RELATED"/>
    <property type="match status" value="1"/>
</dbReference>
<dbReference type="RefSeq" id="WP_266069272.1">
    <property type="nucleotide sequence ID" value="NZ_JAPJDA010000010.1"/>
</dbReference>
<dbReference type="PANTHER" id="PTHR42535:SF2">
    <property type="entry name" value="CHROMOSOME UNDETERMINED SCAFFOLD_146, WHOLE GENOME SHOTGUN SEQUENCE"/>
    <property type="match status" value="1"/>
</dbReference>
<sequence length="570" mass="62492">MKNLNIRIFGFLAFLFILAGCEREGIDPITKVEPGQDEGAPQVNIKYPQQGTVIKEASELSNITIDLAVEDDIEIQEIVVLVDGQEVETFTEFTDYRIALKKVTFEGLSMGEHTVTVRATDIEGKETVQTTTFSKEPPYTPVFENEIFYMAFDKSFMELIELEEPTQVGDPGFSDEAKEGTGSYKGAVDSYLTIPLAELEDEFTLAFWYKIDPSTERAGILTATDDSDRNQGFRLFREPAGADAQVVKLNVGTGESDIWNDGGTISTVEPEWTHITVTVSPTGTAIYFNGVLVRATTVDNVAIDWTGVENLVIGSGLNFSDWGHNSDPSLIDELRIFDEAMTAEEVSLMVNPPSEDISLYLPFDGNYNEQVSGRSINVVGSPKFTQDAKEGSEAYKGADGAYLTFPSQNLLDEEFSATFWYKVNASPDRAGIISISAVNPEGANKNNLTKGFQLFREASGDSQRIKASVGTGDGNSWNDGGLIDPAAGEWVHIGFVITENKSRIYINGELATEAPVTGGVDWTGADLVSVMSGAPRFVEWNHLSDQSAIDDLRFYRVALTEEEIEADMNN</sequence>
<keyword evidence="2" id="KW-1185">Reference proteome</keyword>
<dbReference type="InterPro" id="IPR013320">
    <property type="entry name" value="ConA-like_dom_sf"/>
</dbReference>
<accession>A0A9X3CWW3</accession>
<dbReference type="Pfam" id="PF13385">
    <property type="entry name" value="Laminin_G_3"/>
    <property type="match status" value="2"/>
</dbReference>
<dbReference type="Gene3D" id="2.60.40.10">
    <property type="entry name" value="Immunoglobulins"/>
    <property type="match status" value="1"/>
</dbReference>